<protein>
    <submittedName>
        <fullName evidence="10">SMAD/FHA domain-containing protein</fullName>
    </submittedName>
</protein>
<dbReference type="GO" id="GO:0006511">
    <property type="term" value="P:ubiquitin-dependent protein catabolic process"/>
    <property type="evidence" value="ECO:0007669"/>
    <property type="project" value="TreeGrafter"/>
</dbReference>
<dbReference type="GO" id="GO:0016567">
    <property type="term" value="P:protein ubiquitination"/>
    <property type="evidence" value="ECO:0007669"/>
    <property type="project" value="TreeGrafter"/>
</dbReference>
<dbReference type="AlphaFoldDB" id="A0A6A6WKB7"/>
<keyword evidence="3 6" id="KW-0863">Zinc-finger</keyword>
<dbReference type="GeneID" id="54482659"/>
<dbReference type="PROSITE" id="PS50006">
    <property type="entry name" value="FHA_DOMAIN"/>
    <property type="match status" value="1"/>
</dbReference>
<dbReference type="EMBL" id="ML996565">
    <property type="protein sequence ID" value="KAF2762620.1"/>
    <property type="molecule type" value="Genomic_DNA"/>
</dbReference>
<evidence type="ECO:0000256" key="1">
    <source>
        <dbReference type="ARBA" id="ARBA00022679"/>
    </source>
</evidence>
<dbReference type="SMART" id="SM00184">
    <property type="entry name" value="RING"/>
    <property type="match status" value="1"/>
</dbReference>
<keyword evidence="11" id="KW-1185">Reference proteome</keyword>
<sequence>MNSNTGAQTEKVDESRKPPSIRFIRHVDPRAPRPSLQFDPIARTLPHDAAIIHVGRFSERDNLPDVPMNVPSSAPVGFKSKVVSRRHCEFWFQDNRWYIKDVKSSSGTFLNHIRLSQPGLESKPFEVKDGDVVQLGIDFRGGEEMIFRCVKIRIECNRGWQQGLNNFNKQTHKRLRNLAKTNQAKTQSDAASTHSSECAICLMSIAPCQSLFVAPCSHVWHYKCIRPILQAPTAPTFLCPNCRAVTDLEADVDEPNGFSESDDSEVEAAALNMHSETINAVPDTSVADNLPRVDTRSSPSSAPGATTSHAMTASDTQAHDNDVSDGDGLLDVMVGLSFSDAHHVSDDTDSPVEIPPTVATSTSEPVTISVNAFRNRTRNLSPDGGLPDSDFPMTPRNDIGPFVLDGSAGRSTSDSRRQNDSGDDLAMSG</sequence>
<dbReference type="InterPro" id="IPR008984">
    <property type="entry name" value="SMAD_FHA_dom_sf"/>
</dbReference>
<evidence type="ECO:0000313" key="11">
    <source>
        <dbReference type="Proteomes" id="UP000799437"/>
    </source>
</evidence>
<dbReference type="SUPFAM" id="SSF57850">
    <property type="entry name" value="RING/U-box"/>
    <property type="match status" value="1"/>
</dbReference>
<evidence type="ECO:0000256" key="2">
    <source>
        <dbReference type="ARBA" id="ARBA00022723"/>
    </source>
</evidence>
<evidence type="ECO:0000256" key="3">
    <source>
        <dbReference type="ARBA" id="ARBA00022771"/>
    </source>
</evidence>
<keyword evidence="4" id="KW-0833">Ubl conjugation pathway</keyword>
<dbReference type="PANTHER" id="PTHR15067">
    <property type="entry name" value="E3 UBIQUITIN-PROTEIN LIGASE RNF8"/>
    <property type="match status" value="1"/>
</dbReference>
<dbReference type="InterPro" id="IPR000253">
    <property type="entry name" value="FHA_dom"/>
</dbReference>
<feature type="domain" description="FHA" evidence="8">
    <location>
        <begin position="52"/>
        <end position="115"/>
    </location>
</feature>
<feature type="region of interest" description="Disordered" evidence="7">
    <location>
        <begin position="282"/>
        <end position="326"/>
    </location>
</feature>
<organism evidence="10 11">
    <name type="scientific">Pseudovirgaria hyperparasitica</name>
    <dbReference type="NCBI Taxonomy" id="470096"/>
    <lineage>
        <taxon>Eukaryota</taxon>
        <taxon>Fungi</taxon>
        <taxon>Dikarya</taxon>
        <taxon>Ascomycota</taxon>
        <taxon>Pezizomycotina</taxon>
        <taxon>Dothideomycetes</taxon>
        <taxon>Dothideomycetes incertae sedis</taxon>
        <taxon>Acrospermales</taxon>
        <taxon>Acrospermaceae</taxon>
        <taxon>Pseudovirgaria</taxon>
    </lineage>
</organism>
<keyword evidence="2" id="KW-0479">Metal-binding</keyword>
<evidence type="ECO:0000259" key="9">
    <source>
        <dbReference type="PROSITE" id="PS50089"/>
    </source>
</evidence>
<evidence type="ECO:0000313" key="10">
    <source>
        <dbReference type="EMBL" id="KAF2762620.1"/>
    </source>
</evidence>
<dbReference type="GO" id="GO:0032153">
    <property type="term" value="C:cell division site"/>
    <property type="evidence" value="ECO:0007669"/>
    <property type="project" value="TreeGrafter"/>
</dbReference>
<evidence type="ECO:0000256" key="7">
    <source>
        <dbReference type="SAM" id="MobiDB-lite"/>
    </source>
</evidence>
<name>A0A6A6WKB7_9PEZI</name>
<dbReference type="RefSeq" id="XP_033605071.1">
    <property type="nucleotide sequence ID" value="XM_033741605.1"/>
</dbReference>
<dbReference type="GO" id="GO:0005829">
    <property type="term" value="C:cytosol"/>
    <property type="evidence" value="ECO:0007669"/>
    <property type="project" value="TreeGrafter"/>
</dbReference>
<dbReference type="InterPro" id="IPR001841">
    <property type="entry name" value="Znf_RING"/>
</dbReference>
<evidence type="ECO:0000256" key="6">
    <source>
        <dbReference type="PROSITE-ProRule" id="PRU00175"/>
    </source>
</evidence>
<feature type="region of interest" description="Disordered" evidence="7">
    <location>
        <begin position="343"/>
        <end position="429"/>
    </location>
</feature>
<dbReference type="GO" id="GO:0000151">
    <property type="term" value="C:ubiquitin ligase complex"/>
    <property type="evidence" value="ECO:0007669"/>
    <property type="project" value="TreeGrafter"/>
</dbReference>
<accession>A0A6A6WKB7</accession>
<keyword evidence="5" id="KW-0862">Zinc</keyword>
<evidence type="ECO:0000256" key="4">
    <source>
        <dbReference type="ARBA" id="ARBA00022786"/>
    </source>
</evidence>
<dbReference type="OrthoDB" id="687730at2759"/>
<dbReference type="GO" id="GO:0061630">
    <property type="term" value="F:ubiquitin protein ligase activity"/>
    <property type="evidence" value="ECO:0007669"/>
    <property type="project" value="TreeGrafter"/>
</dbReference>
<reference evidence="10" key="1">
    <citation type="journal article" date="2020" name="Stud. Mycol.">
        <title>101 Dothideomycetes genomes: a test case for predicting lifestyles and emergence of pathogens.</title>
        <authorList>
            <person name="Haridas S."/>
            <person name="Albert R."/>
            <person name="Binder M."/>
            <person name="Bloem J."/>
            <person name="Labutti K."/>
            <person name="Salamov A."/>
            <person name="Andreopoulos B."/>
            <person name="Baker S."/>
            <person name="Barry K."/>
            <person name="Bills G."/>
            <person name="Bluhm B."/>
            <person name="Cannon C."/>
            <person name="Castanera R."/>
            <person name="Culley D."/>
            <person name="Daum C."/>
            <person name="Ezra D."/>
            <person name="Gonzalez J."/>
            <person name="Henrissat B."/>
            <person name="Kuo A."/>
            <person name="Liang C."/>
            <person name="Lipzen A."/>
            <person name="Lutzoni F."/>
            <person name="Magnuson J."/>
            <person name="Mondo S."/>
            <person name="Nolan M."/>
            <person name="Ohm R."/>
            <person name="Pangilinan J."/>
            <person name="Park H.-J."/>
            <person name="Ramirez L."/>
            <person name="Alfaro M."/>
            <person name="Sun H."/>
            <person name="Tritt A."/>
            <person name="Yoshinaga Y."/>
            <person name="Zwiers L.-H."/>
            <person name="Turgeon B."/>
            <person name="Goodwin S."/>
            <person name="Spatafora J."/>
            <person name="Crous P."/>
            <person name="Grigoriev I."/>
        </authorList>
    </citation>
    <scope>NUCLEOTIDE SEQUENCE</scope>
    <source>
        <strain evidence="10">CBS 121739</strain>
    </source>
</reference>
<feature type="domain" description="RING-type" evidence="9">
    <location>
        <begin position="198"/>
        <end position="243"/>
    </location>
</feature>
<dbReference type="SMART" id="SM00240">
    <property type="entry name" value="FHA"/>
    <property type="match status" value="1"/>
</dbReference>
<evidence type="ECO:0000259" key="8">
    <source>
        <dbReference type="PROSITE" id="PS50006"/>
    </source>
</evidence>
<dbReference type="SUPFAM" id="SSF49879">
    <property type="entry name" value="SMAD/FHA domain"/>
    <property type="match status" value="1"/>
</dbReference>
<feature type="compositionally biased region" description="Polar residues" evidence="7">
    <location>
        <begin position="358"/>
        <end position="380"/>
    </location>
</feature>
<dbReference type="Proteomes" id="UP000799437">
    <property type="component" value="Unassembled WGS sequence"/>
</dbReference>
<feature type="compositionally biased region" description="Low complexity" evidence="7">
    <location>
        <begin position="297"/>
        <end position="308"/>
    </location>
</feature>
<dbReference type="Pfam" id="PF00498">
    <property type="entry name" value="FHA"/>
    <property type="match status" value="1"/>
</dbReference>
<dbReference type="FunFam" id="2.60.200.20:FF:000030">
    <property type="entry name" value="FHA domain-containing protein"/>
    <property type="match status" value="1"/>
</dbReference>
<dbReference type="GO" id="GO:0008270">
    <property type="term" value="F:zinc ion binding"/>
    <property type="evidence" value="ECO:0007669"/>
    <property type="project" value="UniProtKB-KW"/>
</dbReference>
<dbReference type="PANTHER" id="PTHR15067:SF7">
    <property type="entry name" value="E3 UBIQUITIN-PROTEIN LIGASE DMA1-RELATED"/>
    <property type="match status" value="1"/>
</dbReference>
<keyword evidence="1" id="KW-0808">Transferase</keyword>
<feature type="region of interest" description="Disordered" evidence="7">
    <location>
        <begin position="1"/>
        <end position="21"/>
    </location>
</feature>
<dbReference type="PROSITE" id="PS50089">
    <property type="entry name" value="ZF_RING_2"/>
    <property type="match status" value="1"/>
</dbReference>
<evidence type="ECO:0000256" key="5">
    <source>
        <dbReference type="ARBA" id="ARBA00022833"/>
    </source>
</evidence>
<dbReference type="Gene3D" id="3.30.40.10">
    <property type="entry name" value="Zinc/RING finger domain, C3HC4 (zinc finger)"/>
    <property type="match status" value="1"/>
</dbReference>
<dbReference type="Pfam" id="PF17123">
    <property type="entry name" value="zf-RING_11"/>
    <property type="match status" value="1"/>
</dbReference>
<dbReference type="Gene3D" id="2.60.200.20">
    <property type="match status" value="1"/>
</dbReference>
<dbReference type="InterPro" id="IPR013083">
    <property type="entry name" value="Znf_RING/FYVE/PHD"/>
</dbReference>
<proteinExistence type="predicted"/>
<gene>
    <name evidence="10" type="ORF">EJ05DRAFT_433392</name>
</gene>